<dbReference type="Gene3D" id="1.10.10.160">
    <property type="match status" value="1"/>
</dbReference>
<dbReference type="HOGENOM" id="CLU_005571_0_0_7"/>
<evidence type="ECO:0000256" key="12">
    <source>
        <dbReference type="PROSITE-ProRule" id="PRU00560"/>
    </source>
</evidence>
<comment type="catalytic activity">
    <reaction evidence="8">
        <text>Couples ATP hydrolysis with the unwinding of duplex DNA by translocating in the 3'-5' direction.</text>
        <dbReference type="EC" id="5.6.2.4"/>
    </reaction>
</comment>
<dbReference type="GO" id="GO:0016887">
    <property type="term" value="F:ATP hydrolysis activity"/>
    <property type="evidence" value="ECO:0007669"/>
    <property type="project" value="RHEA"/>
</dbReference>
<dbReference type="SUPFAM" id="SSF52540">
    <property type="entry name" value="P-loop containing nucleoside triphosphate hydrolases"/>
    <property type="match status" value="1"/>
</dbReference>
<sequence length="1156" mass="128420">MPFAADLHIHSCYSRATARDLNLENLHYWAQLKGLTVVGTGDFTHPAWFAEIREKLEPAEPGLFKLKPELAAPIDAQVPESCKGEVRFILSAEISNIYKKNDATRKNHNVILMPDLDKVGKFNEKLDSIGNIKSDGRPILGLDAKILLEYMLEFDPDGLFIPAHIWTPWFSLLGSKSGFDSIEECFEDLSPFIYALETGLSSDPPMNWRVSDLDGRTLVSNSDAHSPSKLAREANLFGTELSFPAMSRALRTGEDFLGTIEFFPEEGKYHLDGHRKCNVCLMPPESLANGCLCPVCGKPLTLGVLHRVEALADRGEGQLPERRHPFYSLVPLVDILSNILSVGPNSKKVKTAYDETLKAVGPELYIIKDATPEELEKSPLPLLAEAVSRMRAGNIVLKGGFDGEYGTVAVFDAQEREGLLGQQALFNIPKPKKKAQSTKKKPIENEPAAEQAGLFDAPEEIEEPTSEEEVSSENDLEPKEFLSRAVQNQTPKERPAPKPFALNAVQESAVNHEGAPLLIKAGPGTGKTRTLTHRIARLVEKSGAAPESILAITFTNQAARAMAHRLEDMLDENGGKVFVATFHAFCLTLLRELAEAEGRAISVLGEKDRLFYIKKALKESGIKKIKPELASLHISLAKQQMASPSSAEFTDLENKAGAMQEAYAAYQTMISGLGLLDFDDLMYKAVRAIEADSLYRESLQKRFPHVCVDEFQDVNHVQYRLLRQLCPPEADLTVIGDPDQAIYGFRGSDVGFFNRFGEDYPQARVIELSTNYRSTETVLKVAGQVMGDPGQDFGLHSGIVGADQIMIIDTPTSAAESEAIVHIMESMVGGVSHFSLDSGRTDMDAGSEDWSFGDFAVLFRTRIQLPPLTEALDRSGIPYQVVDKKRLVDHPGVEELLSYIRLINQTGTDLDLLRIMNFPKRGIGDKTIETLRTWGESQGKSLIEALEVARRLPLPGLSNSQQIKLHSVWKTITEARKKILDLPLPEALEHLMYTIPLEPLYTRSGNGRTASACILDMAQDFDGDLGRFCDMVNLASDADTLEPEADRVSLMTMHAAKGLEFRGVFVTGCEDGLIPYFREGKESDPEEELRLFYVALTRAQRRLWLTYAKRRRMFGKVISQQPSPFLTRIKEEMKDLKKPFKRKKKPAPIQMGLFGE</sequence>
<dbReference type="AlphaFoldDB" id="B8FBU8"/>
<evidence type="ECO:0000256" key="11">
    <source>
        <dbReference type="ARBA" id="ARBA00048988"/>
    </source>
</evidence>
<dbReference type="KEGG" id="dal:Dalk_3465"/>
<dbReference type="InterPro" id="IPR014017">
    <property type="entry name" value="DNA_helicase_UvrD-like_C"/>
</dbReference>
<keyword evidence="2 12" id="KW-0547">Nucleotide-binding</keyword>
<gene>
    <name evidence="16" type="ordered locus">Dalk_3465</name>
</gene>
<keyword evidence="7" id="KW-0413">Isomerase</keyword>
<feature type="binding site" evidence="12">
    <location>
        <begin position="521"/>
        <end position="528"/>
    </location>
    <ligand>
        <name>ATP</name>
        <dbReference type="ChEBI" id="CHEBI:30616"/>
    </ligand>
</feature>
<dbReference type="GO" id="GO:0005524">
    <property type="term" value="F:ATP binding"/>
    <property type="evidence" value="ECO:0007669"/>
    <property type="project" value="UniProtKB-UniRule"/>
</dbReference>
<dbReference type="EMBL" id="CP001322">
    <property type="protein sequence ID" value="ACL05153.1"/>
    <property type="molecule type" value="Genomic_DNA"/>
</dbReference>
<evidence type="ECO:0000259" key="15">
    <source>
        <dbReference type="PROSITE" id="PS51217"/>
    </source>
</evidence>
<organism evidence="16 17">
    <name type="scientific">Desulfatibacillum aliphaticivorans</name>
    <dbReference type="NCBI Taxonomy" id="218208"/>
    <lineage>
        <taxon>Bacteria</taxon>
        <taxon>Pseudomonadati</taxon>
        <taxon>Thermodesulfobacteriota</taxon>
        <taxon>Desulfobacteria</taxon>
        <taxon>Desulfobacterales</taxon>
        <taxon>Desulfatibacillaceae</taxon>
        <taxon>Desulfatibacillum</taxon>
    </lineage>
</organism>
<dbReference type="PANTHER" id="PTHR11070">
    <property type="entry name" value="UVRD / RECB / PCRA DNA HELICASE FAMILY MEMBER"/>
    <property type="match status" value="1"/>
</dbReference>
<dbReference type="InterPro" id="IPR014016">
    <property type="entry name" value="UvrD-like_ATP-bd"/>
</dbReference>
<evidence type="ECO:0000256" key="13">
    <source>
        <dbReference type="SAM" id="MobiDB-lite"/>
    </source>
</evidence>
<evidence type="ECO:0000259" key="14">
    <source>
        <dbReference type="PROSITE" id="PS51198"/>
    </source>
</evidence>
<feature type="compositionally biased region" description="Basic residues" evidence="13">
    <location>
        <begin position="430"/>
        <end position="440"/>
    </location>
</feature>
<evidence type="ECO:0000256" key="3">
    <source>
        <dbReference type="ARBA" id="ARBA00022801"/>
    </source>
</evidence>
<dbReference type="eggNOG" id="COG1379">
    <property type="taxonomic scope" value="Bacteria"/>
</dbReference>
<dbReference type="eggNOG" id="COG0210">
    <property type="taxonomic scope" value="Bacteria"/>
</dbReference>
<dbReference type="CDD" id="cd17932">
    <property type="entry name" value="DEXQc_UvrD"/>
    <property type="match status" value="1"/>
</dbReference>
<keyword evidence="17" id="KW-1185">Reference proteome</keyword>
<dbReference type="InterPro" id="IPR027417">
    <property type="entry name" value="P-loop_NTPase"/>
</dbReference>
<dbReference type="PROSITE" id="PS51198">
    <property type="entry name" value="UVRD_HELICASE_ATP_BIND"/>
    <property type="match status" value="1"/>
</dbReference>
<comment type="catalytic activity">
    <reaction evidence="11">
        <text>ATP + H2O = ADP + phosphate + H(+)</text>
        <dbReference type="Rhea" id="RHEA:13065"/>
        <dbReference type="ChEBI" id="CHEBI:15377"/>
        <dbReference type="ChEBI" id="CHEBI:15378"/>
        <dbReference type="ChEBI" id="CHEBI:30616"/>
        <dbReference type="ChEBI" id="CHEBI:43474"/>
        <dbReference type="ChEBI" id="CHEBI:456216"/>
        <dbReference type="EC" id="5.6.2.4"/>
    </reaction>
</comment>
<dbReference type="PROSITE" id="PS51217">
    <property type="entry name" value="UVRD_HELICASE_CTER"/>
    <property type="match status" value="1"/>
</dbReference>
<protein>
    <recommendedName>
        <fullName evidence="9">DNA 3'-5' helicase</fullName>
        <ecNumber evidence="9">5.6.2.4</ecNumber>
    </recommendedName>
    <alternativeName>
        <fullName evidence="10">DNA 3'-5' helicase II</fullName>
    </alternativeName>
</protein>
<dbReference type="GO" id="GO:0043138">
    <property type="term" value="F:3'-5' DNA helicase activity"/>
    <property type="evidence" value="ECO:0007669"/>
    <property type="project" value="UniProtKB-EC"/>
</dbReference>
<evidence type="ECO:0000313" key="16">
    <source>
        <dbReference type="EMBL" id="ACL05153.1"/>
    </source>
</evidence>
<dbReference type="InterPro" id="IPR016195">
    <property type="entry name" value="Pol/histidinol_Pase-like"/>
</dbReference>
<evidence type="ECO:0000256" key="5">
    <source>
        <dbReference type="ARBA" id="ARBA00022840"/>
    </source>
</evidence>
<evidence type="ECO:0000256" key="8">
    <source>
        <dbReference type="ARBA" id="ARBA00034617"/>
    </source>
</evidence>
<evidence type="ECO:0000256" key="10">
    <source>
        <dbReference type="ARBA" id="ARBA00034923"/>
    </source>
</evidence>
<evidence type="ECO:0000256" key="9">
    <source>
        <dbReference type="ARBA" id="ARBA00034808"/>
    </source>
</evidence>
<evidence type="ECO:0000256" key="6">
    <source>
        <dbReference type="ARBA" id="ARBA00023125"/>
    </source>
</evidence>
<dbReference type="GO" id="GO:0003677">
    <property type="term" value="F:DNA binding"/>
    <property type="evidence" value="ECO:0007669"/>
    <property type="project" value="UniProtKB-KW"/>
</dbReference>
<accession>B8FBU8</accession>
<reference evidence="16 17" key="1">
    <citation type="journal article" date="2012" name="Environ. Microbiol.">
        <title>The genome sequence of Desulfatibacillum alkenivorans AK-01: a blueprint for anaerobic alkane oxidation.</title>
        <authorList>
            <person name="Callaghan A.V."/>
            <person name="Morris B.E."/>
            <person name="Pereira I.A."/>
            <person name="McInerney M.J."/>
            <person name="Austin R.N."/>
            <person name="Groves J.T."/>
            <person name="Kukor J.J."/>
            <person name="Suflita J.M."/>
            <person name="Young L.Y."/>
            <person name="Zylstra G.J."/>
            <person name="Wawrik B."/>
        </authorList>
    </citation>
    <scope>NUCLEOTIDE SEQUENCE [LARGE SCALE GENOMIC DNA]</scope>
    <source>
        <strain evidence="16 17">AK-01</strain>
    </source>
</reference>
<dbReference type="CDD" id="cd18807">
    <property type="entry name" value="SF1_C_UvrD"/>
    <property type="match status" value="1"/>
</dbReference>
<evidence type="ECO:0000256" key="1">
    <source>
        <dbReference type="ARBA" id="ARBA00009922"/>
    </source>
</evidence>
<dbReference type="InterPro" id="IPR000212">
    <property type="entry name" value="DNA_helicase_UvrD/REP"/>
</dbReference>
<proteinExistence type="inferred from homology"/>
<feature type="region of interest" description="Disordered" evidence="13">
    <location>
        <begin position="430"/>
        <end position="478"/>
    </location>
</feature>
<evidence type="ECO:0000256" key="7">
    <source>
        <dbReference type="ARBA" id="ARBA00023235"/>
    </source>
</evidence>
<evidence type="ECO:0000313" key="17">
    <source>
        <dbReference type="Proteomes" id="UP000000739"/>
    </source>
</evidence>
<dbReference type="Proteomes" id="UP000000739">
    <property type="component" value="Chromosome"/>
</dbReference>
<name>B8FBU8_DESAL</name>
<comment type="similarity">
    <text evidence="1">Belongs to the helicase family. UvrD subfamily.</text>
</comment>
<feature type="domain" description="UvrD-like helicase ATP-binding" evidence="14">
    <location>
        <begin position="500"/>
        <end position="775"/>
    </location>
</feature>
<dbReference type="Gene3D" id="3.40.50.300">
    <property type="entry name" value="P-loop containing nucleotide triphosphate hydrolases"/>
    <property type="match status" value="2"/>
</dbReference>
<dbReference type="EC" id="5.6.2.4" evidence="9"/>
<keyword evidence="6" id="KW-0238">DNA-binding</keyword>
<keyword evidence="3 12" id="KW-0378">Hydrolase</keyword>
<evidence type="ECO:0000256" key="4">
    <source>
        <dbReference type="ARBA" id="ARBA00022806"/>
    </source>
</evidence>
<dbReference type="Gene3D" id="1.10.486.10">
    <property type="entry name" value="PCRA, domain 4"/>
    <property type="match status" value="1"/>
</dbReference>
<dbReference type="PANTHER" id="PTHR11070:SF2">
    <property type="entry name" value="ATP-DEPENDENT DNA HELICASE SRS2"/>
    <property type="match status" value="1"/>
</dbReference>
<dbReference type="GO" id="GO:0000725">
    <property type="term" value="P:recombinational repair"/>
    <property type="evidence" value="ECO:0007669"/>
    <property type="project" value="TreeGrafter"/>
</dbReference>
<evidence type="ECO:0000256" key="2">
    <source>
        <dbReference type="ARBA" id="ARBA00022741"/>
    </source>
</evidence>
<dbReference type="Pfam" id="PF00580">
    <property type="entry name" value="UvrD-helicase"/>
    <property type="match status" value="1"/>
</dbReference>
<dbReference type="SUPFAM" id="SSF89550">
    <property type="entry name" value="PHP domain-like"/>
    <property type="match status" value="1"/>
</dbReference>
<dbReference type="Gene3D" id="3.20.20.140">
    <property type="entry name" value="Metal-dependent hydrolases"/>
    <property type="match status" value="1"/>
</dbReference>
<dbReference type="Pfam" id="PF13361">
    <property type="entry name" value="UvrD_C"/>
    <property type="match status" value="2"/>
</dbReference>
<feature type="domain" description="UvrD-like helicase C-terminal" evidence="15">
    <location>
        <begin position="776"/>
        <end position="1058"/>
    </location>
</feature>
<dbReference type="CDD" id="cd19067">
    <property type="entry name" value="PfuEndoQ-like"/>
    <property type="match status" value="1"/>
</dbReference>
<dbReference type="RefSeq" id="WP_015948210.1">
    <property type="nucleotide sequence ID" value="NC_011768.1"/>
</dbReference>
<feature type="compositionally biased region" description="Acidic residues" evidence="13">
    <location>
        <begin position="457"/>
        <end position="475"/>
    </location>
</feature>
<dbReference type="InterPro" id="IPR013986">
    <property type="entry name" value="DExx_box_DNA_helicase_dom_sf"/>
</dbReference>
<keyword evidence="4 12" id="KW-0347">Helicase</keyword>
<keyword evidence="5 12" id="KW-0067">ATP-binding</keyword>